<evidence type="ECO:0000256" key="11">
    <source>
        <dbReference type="PROSITE-ProRule" id="PRU00221"/>
    </source>
</evidence>
<sequence>MITENLAEFVGFNPVPNCLDCNNDTVVYAAKNNIVVCYINSDVAKKIQIFNVSDSEISTVKIISKQRVSEETVNIVTGNKAGQVKFFSKSSNSNKIDFQRQLAKTGDPVVDVIYIHSPNHSSGDFLIVAHEKSVVVYKNNLLIQEIQNEGVLNFAVTCHSKKTLFLAMAGVDSKIHVFSANVFSEKTFQHRLSFEGHSDWIKSIKFVEKDFSENVFLASAGQDSKVIVWRLSLGLPEKNTLEYFKVSKLSFSVGESNFCFEKKSVLRGHTSNVTSVDWIPSSLGEETESLLTSSMDGTARIWELEDAASKDIETHQNFNWSEAFCCKETRGKGGGFLAAVFSGNKLIAASKSGALHVWARDINNLFKEVPFPTGHNDAIESVAWDRKSGFLYSCGSDKTARVFAYKKATSEKSVCRSSEWREISRPQLHGHKILSIRPLSFPPFSYISAAEETCLRIFTATKKFAELFPNEADGFYDERVDFAGNSELNLCNKPEENRSIAANNAKFCESDLWENSQWQEKQKLFVRRENATATSVFGNEIAVVGERSGLSKQNEIEFWTRNTKEMFLYEKSKRSCAAGILGITSIQHSPDGLHLLVTGRNRNFTIFKRTTENCFDKVCEEKNAHRRSLSCCVWLDEKTFATGSLDRRVKIWELDCESYVPKKKAKISLSFGVESVAFSKNVESILVGLLNGDVVIIKKIGDNFANSEDGGKFSLKEYFGKDLNGAILTIDVIDFTDKKNCLCATGSRDGVLRIFKLSV</sequence>
<evidence type="ECO:0000256" key="8">
    <source>
        <dbReference type="ARBA" id="ARBA00022694"/>
    </source>
</evidence>
<feature type="repeat" description="WD" evidence="11">
    <location>
        <begin position="622"/>
        <end position="655"/>
    </location>
</feature>
<proteinExistence type="inferred from homology"/>
<evidence type="ECO:0000313" key="13">
    <source>
        <dbReference type="Proteomes" id="UP001439008"/>
    </source>
</evidence>
<name>A0ABV2AH79_9EUKA</name>
<comment type="similarity">
    <text evidence="4">Belongs to the WD repeat ELP2 family.</text>
</comment>
<dbReference type="PROSITE" id="PS00678">
    <property type="entry name" value="WD_REPEATS_1"/>
    <property type="match status" value="1"/>
</dbReference>
<dbReference type="InterPro" id="IPR020472">
    <property type="entry name" value="WD40_PAC1"/>
</dbReference>
<keyword evidence="7 11" id="KW-0853">WD repeat</keyword>
<dbReference type="Proteomes" id="UP001439008">
    <property type="component" value="Unassembled WGS sequence"/>
</dbReference>
<dbReference type="PROSITE" id="PS50082">
    <property type="entry name" value="WD_REPEATS_2"/>
    <property type="match status" value="4"/>
</dbReference>
<evidence type="ECO:0000256" key="2">
    <source>
        <dbReference type="ARBA" id="ARBA00004496"/>
    </source>
</evidence>
<evidence type="ECO:0000313" key="12">
    <source>
        <dbReference type="EMBL" id="MES1919020.1"/>
    </source>
</evidence>
<dbReference type="InterPro" id="IPR019775">
    <property type="entry name" value="WD40_repeat_CS"/>
</dbReference>
<comment type="subcellular location">
    <subcellularLocation>
        <location evidence="2">Cytoplasm</location>
    </subcellularLocation>
    <subcellularLocation>
        <location evidence="1">Nucleus</location>
    </subcellularLocation>
</comment>
<evidence type="ECO:0000256" key="10">
    <source>
        <dbReference type="ARBA" id="ARBA00023242"/>
    </source>
</evidence>
<dbReference type="InterPro" id="IPR036322">
    <property type="entry name" value="WD40_repeat_dom_sf"/>
</dbReference>
<reference evidence="12 13" key="1">
    <citation type="journal article" date="2024" name="BMC Biol.">
        <title>Comparative genomics of Ascetosporea gives new insight into the evolutionary basis for animal parasitism in Rhizaria.</title>
        <authorList>
            <person name="Hiltunen Thoren M."/>
            <person name="Onut-Brannstrom I."/>
            <person name="Alfjorden A."/>
            <person name="Peckova H."/>
            <person name="Swords F."/>
            <person name="Hooper C."/>
            <person name="Holzer A.S."/>
            <person name="Bass D."/>
            <person name="Burki F."/>
        </authorList>
    </citation>
    <scope>NUCLEOTIDE SEQUENCE [LARGE SCALE GENOMIC DNA]</scope>
    <source>
        <strain evidence="12">20-A016</strain>
    </source>
</reference>
<dbReference type="SMART" id="SM00320">
    <property type="entry name" value="WD40"/>
    <property type="match status" value="8"/>
</dbReference>
<keyword evidence="13" id="KW-1185">Reference proteome</keyword>
<dbReference type="InterPro" id="IPR037289">
    <property type="entry name" value="Elp2"/>
</dbReference>
<dbReference type="Gene3D" id="2.130.10.10">
    <property type="entry name" value="YVTN repeat-like/Quinoprotein amine dehydrogenase"/>
    <property type="match status" value="3"/>
</dbReference>
<evidence type="ECO:0000256" key="1">
    <source>
        <dbReference type="ARBA" id="ARBA00004123"/>
    </source>
</evidence>
<dbReference type="InterPro" id="IPR001680">
    <property type="entry name" value="WD40_rpt"/>
</dbReference>
<dbReference type="Pfam" id="PF00400">
    <property type="entry name" value="WD40"/>
    <property type="match status" value="4"/>
</dbReference>
<evidence type="ECO:0000256" key="3">
    <source>
        <dbReference type="ARBA" id="ARBA00005043"/>
    </source>
</evidence>
<dbReference type="PRINTS" id="PR00320">
    <property type="entry name" value="GPROTEINBRPT"/>
</dbReference>
<evidence type="ECO:0000256" key="5">
    <source>
        <dbReference type="ARBA" id="ARBA00020267"/>
    </source>
</evidence>
<dbReference type="EMBL" id="JBDODL010000180">
    <property type="protein sequence ID" value="MES1919020.1"/>
    <property type="molecule type" value="Genomic_DNA"/>
</dbReference>
<comment type="pathway">
    <text evidence="3">tRNA modification; 5-methoxycarbonylmethyl-2-thiouridine-tRNA biosynthesis.</text>
</comment>
<feature type="repeat" description="WD" evidence="11">
    <location>
        <begin position="266"/>
        <end position="312"/>
    </location>
</feature>
<comment type="caution">
    <text evidence="12">The sequence shown here is derived from an EMBL/GenBank/DDBJ whole genome shotgun (WGS) entry which is preliminary data.</text>
</comment>
<keyword evidence="8" id="KW-0819">tRNA processing</keyword>
<evidence type="ECO:0000256" key="9">
    <source>
        <dbReference type="ARBA" id="ARBA00022737"/>
    </source>
</evidence>
<keyword evidence="9" id="KW-0677">Repeat</keyword>
<dbReference type="InterPro" id="IPR015943">
    <property type="entry name" value="WD40/YVTN_repeat-like_dom_sf"/>
</dbReference>
<evidence type="ECO:0000256" key="6">
    <source>
        <dbReference type="ARBA" id="ARBA00022490"/>
    </source>
</evidence>
<dbReference type="PROSITE" id="PS50294">
    <property type="entry name" value="WD_REPEATS_REGION"/>
    <property type="match status" value="1"/>
</dbReference>
<dbReference type="SUPFAM" id="SSF50978">
    <property type="entry name" value="WD40 repeat-like"/>
    <property type="match status" value="3"/>
</dbReference>
<evidence type="ECO:0000256" key="7">
    <source>
        <dbReference type="ARBA" id="ARBA00022574"/>
    </source>
</evidence>
<feature type="repeat" description="WD" evidence="11">
    <location>
        <begin position="194"/>
        <end position="232"/>
    </location>
</feature>
<protein>
    <recommendedName>
        <fullName evidence="5">Elongator complex protein 2</fullName>
    </recommendedName>
</protein>
<feature type="repeat" description="WD" evidence="11">
    <location>
        <begin position="372"/>
        <end position="413"/>
    </location>
</feature>
<keyword evidence="10" id="KW-0539">Nucleus</keyword>
<dbReference type="PANTHER" id="PTHR44111:SF1">
    <property type="entry name" value="ELONGATOR COMPLEX PROTEIN 2"/>
    <property type="match status" value="1"/>
</dbReference>
<evidence type="ECO:0000256" key="4">
    <source>
        <dbReference type="ARBA" id="ARBA00005881"/>
    </source>
</evidence>
<dbReference type="PANTHER" id="PTHR44111">
    <property type="entry name" value="ELONGATOR COMPLEX PROTEIN 2"/>
    <property type="match status" value="1"/>
</dbReference>
<organism evidence="12 13">
    <name type="scientific">Bonamia ostreae</name>
    <dbReference type="NCBI Taxonomy" id="126728"/>
    <lineage>
        <taxon>Eukaryota</taxon>
        <taxon>Sar</taxon>
        <taxon>Rhizaria</taxon>
        <taxon>Endomyxa</taxon>
        <taxon>Ascetosporea</taxon>
        <taxon>Haplosporida</taxon>
        <taxon>Bonamia</taxon>
    </lineage>
</organism>
<accession>A0ABV2AH79</accession>
<keyword evidence="6" id="KW-0963">Cytoplasm</keyword>
<gene>
    <name evidence="12" type="primary">ELP2</name>
    <name evidence="12" type="ORF">MHBO_000898</name>
</gene>